<name>A0A1H4TJX6_9PSEU</name>
<dbReference type="GO" id="GO:0016787">
    <property type="term" value="F:hydrolase activity"/>
    <property type="evidence" value="ECO:0007669"/>
    <property type="project" value="UniProtKB-KW"/>
</dbReference>
<dbReference type="SUPFAM" id="SSF53474">
    <property type="entry name" value="alpha/beta-Hydrolases"/>
    <property type="match status" value="1"/>
</dbReference>
<feature type="domain" description="AB hydrolase-1" evidence="1">
    <location>
        <begin position="5"/>
        <end position="219"/>
    </location>
</feature>
<dbReference type="Proteomes" id="UP000199622">
    <property type="component" value="Unassembled WGS sequence"/>
</dbReference>
<organism evidence="2 3">
    <name type="scientific">Amycolatopsis tolypomycina</name>
    <dbReference type="NCBI Taxonomy" id="208445"/>
    <lineage>
        <taxon>Bacteria</taxon>
        <taxon>Bacillati</taxon>
        <taxon>Actinomycetota</taxon>
        <taxon>Actinomycetes</taxon>
        <taxon>Pseudonocardiales</taxon>
        <taxon>Pseudonocardiaceae</taxon>
        <taxon>Amycolatopsis</taxon>
    </lineage>
</organism>
<keyword evidence="2" id="KW-0378">Hydrolase</keyword>
<dbReference type="OrthoDB" id="9773549at2"/>
<accession>A0A1H4TJX6</accession>
<sequence>MSTYVLIHGGGDVGWSWHLVAAELQRRGHEVVAPDLPGDDDSATLTDYADAVVEAVGDRTDVVVVGHSFGGFTAPLVADRLGAGLLVMVAAMIPAPGEAPGDWNRNTGCDEAVRAQAARDGGRTGHADPHVSFYHDVPRALADEALGKERAHPSPAAMREPWPLAAWPAVPTRFVLCSEDRCFPPDFFRRLAAERLGVVPDEIAAGHCVALGHPAELAELLESYR</sequence>
<evidence type="ECO:0000259" key="1">
    <source>
        <dbReference type="Pfam" id="PF12697"/>
    </source>
</evidence>
<protein>
    <submittedName>
        <fullName evidence="2">Alpha/beta hydrolase family protein</fullName>
    </submittedName>
</protein>
<gene>
    <name evidence="2" type="ORF">SAMN04489727_4232</name>
</gene>
<reference evidence="3" key="1">
    <citation type="submission" date="2016-10" db="EMBL/GenBank/DDBJ databases">
        <authorList>
            <person name="Varghese N."/>
            <person name="Submissions S."/>
        </authorList>
    </citation>
    <scope>NUCLEOTIDE SEQUENCE [LARGE SCALE GENOMIC DNA]</scope>
    <source>
        <strain evidence="3">DSM 44544</strain>
    </source>
</reference>
<proteinExistence type="predicted"/>
<evidence type="ECO:0000313" key="3">
    <source>
        <dbReference type="Proteomes" id="UP000199622"/>
    </source>
</evidence>
<dbReference type="AlphaFoldDB" id="A0A1H4TJX6"/>
<dbReference type="STRING" id="208445.SAMN04489727_4232"/>
<dbReference type="PANTHER" id="PTHR37017:SF11">
    <property type="entry name" value="ESTERASE_LIPASE_THIOESTERASE DOMAIN-CONTAINING PROTEIN"/>
    <property type="match status" value="1"/>
</dbReference>
<dbReference type="InterPro" id="IPR000073">
    <property type="entry name" value="AB_hydrolase_1"/>
</dbReference>
<keyword evidence="3" id="KW-1185">Reference proteome</keyword>
<dbReference type="PANTHER" id="PTHR37017">
    <property type="entry name" value="AB HYDROLASE-1 DOMAIN-CONTAINING PROTEIN-RELATED"/>
    <property type="match status" value="1"/>
</dbReference>
<dbReference type="InterPro" id="IPR029058">
    <property type="entry name" value="AB_hydrolase_fold"/>
</dbReference>
<dbReference type="Pfam" id="PF12697">
    <property type="entry name" value="Abhydrolase_6"/>
    <property type="match status" value="1"/>
</dbReference>
<dbReference type="InterPro" id="IPR052897">
    <property type="entry name" value="Sec-Metab_Biosynth_Hydrolase"/>
</dbReference>
<dbReference type="EMBL" id="FNSO01000004">
    <property type="protein sequence ID" value="SEC56823.1"/>
    <property type="molecule type" value="Genomic_DNA"/>
</dbReference>
<evidence type="ECO:0000313" key="2">
    <source>
        <dbReference type="EMBL" id="SEC56823.1"/>
    </source>
</evidence>
<dbReference type="Gene3D" id="3.40.50.1820">
    <property type="entry name" value="alpha/beta hydrolase"/>
    <property type="match status" value="1"/>
</dbReference>
<dbReference type="RefSeq" id="WP_091309953.1">
    <property type="nucleotide sequence ID" value="NZ_FNSO01000004.1"/>
</dbReference>